<evidence type="ECO:0000313" key="1">
    <source>
        <dbReference type="EMBL" id="GIQ68031.1"/>
    </source>
</evidence>
<name>A0A8J4M210_9BACL</name>
<keyword evidence="2" id="KW-1185">Reference proteome</keyword>
<gene>
    <name evidence="1" type="ORF">XYCOK13_08550</name>
</gene>
<protein>
    <submittedName>
        <fullName evidence="1">Uncharacterized protein</fullName>
    </submittedName>
</protein>
<dbReference type="Proteomes" id="UP000677918">
    <property type="component" value="Unassembled WGS sequence"/>
</dbReference>
<evidence type="ECO:0000313" key="2">
    <source>
        <dbReference type="Proteomes" id="UP000677918"/>
    </source>
</evidence>
<organism evidence="1 2">
    <name type="scientific">Xylanibacillus composti</name>
    <dbReference type="NCBI Taxonomy" id="1572762"/>
    <lineage>
        <taxon>Bacteria</taxon>
        <taxon>Bacillati</taxon>
        <taxon>Bacillota</taxon>
        <taxon>Bacilli</taxon>
        <taxon>Bacillales</taxon>
        <taxon>Paenibacillaceae</taxon>
        <taxon>Xylanibacillus</taxon>
    </lineage>
</organism>
<proteinExistence type="predicted"/>
<accession>A0A8J4M210</accession>
<dbReference type="RefSeq" id="WP_213410655.1">
    <property type="nucleotide sequence ID" value="NZ_BOVK01000012.1"/>
</dbReference>
<sequence>MRYKSTRILPFLIILSLLAALYFYEIRHYSRSVTDALNNKAGSQLKEFIGGDIKANEAYLFYLDLDNQVVGTFLKKNMFGWKVRGAQTGTGLEVNKRYTLTKASVGSRYAQKKFYFGLTSIDNLGKLVINEKYRATLIDLDQQLQYPDETRNKFLWYVYFTEKSNDNDYKVQVYDKQNNQIYP</sequence>
<reference evidence="1" key="1">
    <citation type="submission" date="2021-04" db="EMBL/GenBank/DDBJ databases">
        <title>Draft genome sequence of Xylanibacillus composti strain K13.</title>
        <authorList>
            <person name="Uke A."/>
            <person name="Chhe C."/>
            <person name="Baramee S."/>
            <person name="Kosugi A."/>
        </authorList>
    </citation>
    <scope>NUCLEOTIDE SEQUENCE</scope>
    <source>
        <strain evidence="1">K13</strain>
    </source>
</reference>
<dbReference type="AlphaFoldDB" id="A0A8J4M210"/>
<dbReference type="EMBL" id="BOVK01000012">
    <property type="protein sequence ID" value="GIQ68031.1"/>
    <property type="molecule type" value="Genomic_DNA"/>
</dbReference>
<comment type="caution">
    <text evidence="1">The sequence shown here is derived from an EMBL/GenBank/DDBJ whole genome shotgun (WGS) entry which is preliminary data.</text>
</comment>